<dbReference type="EMBL" id="RJJR01000022">
    <property type="protein sequence ID" value="RNI33325.1"/>
    <property type="molecule type" value="Genomic_DNA"/>
</dbReference>
<dbReference type="PANTHER" id="PTHR31956:SF1">
    <property type="entry name" value="NON-SPECIFIC PHOSPHOLIPASE C1"/>
    <property type="match status" value="1"/>
</dbReference>
<dbReference type="OrthoDB" id="980947at2"/>
<gene>
    <name evidence="6" type="ORF">EFY79_19420</name>
</gene>
<dbReference type="RefSeq" id="WP_123122422.1">
    <property type="nucleotide sequence ID" value="NZ_RJJR01000022.1"/>
</dbReference>
<accession>A0A3M9N7G7</accession>
<dbReference type="InterPro" id="IPR007312">
    <property type="entry name" value="Phosphoesterase"/>
</dbReference>
<reference evidence="6 7" key="1">
    <citation type="submission" date="2018-11" db="EMBL/GenBank/DDBJ databases">
        <title>Draft genome sequence of Ferruginibacter sp. BO-59.</title>
        <authorList>
            <person name="Im W.T."/>
        </authorList>
    </citation>
    <scope>NUCLEOTIDE SEQUENCE [LARGE SCALE GENOMIC DNA]</scope>
    <source>
        <strain evidence="6 7">BO-59</strain>
    </source>
</reference>
<dbReference type="InterPro" id="IPR017767">
    <property type="entry name" value="PC-PLC"/>
</dbReference>
<organism evidence="6 7">
    <name type="scientific">Hanamia caeni</name>
    <dbReference type="NCBI Taxonomy" id="2294116"/>
    <lineage>
        <taxon>Bacteria</taxon>
        <taxon>Pseudomonadati</taxon>
        <taxon>Bacteroidota</taxon>
        <taxon>Chitinophagia</taxon>
        <taxon>Chitinophagales</taxon>
        <taxon>Chitinophagaceae</taxon>
        <taxon>Hanamia</taxon>
    </lineage>
</organism>
<dbReference type="GO" id="GO:0034480">
    <property type="term" value="F:phosphatidylcholine phospholipase C activity"/>
    <property type="evidence" value="ECO:0007669"/>
    <property type="project" value="UniProtKB-EC"/>
</dbReference>
<keyword evidence="7" id="KW-1185">Reference proteome</keyword>
<dbReference type="GO" id="GO:0016042">
    <property type="term" value="P:lipid catabolic process"/>
    <property type="evidence" value="ECO:0007669"/>
    <property type="project" value="InterPro"/>
</dbReference>
<evidence type="ECO:0000313" key="6">
    <source>
        <dbReference type="EMBL" id="RNI33325.1"/>
    </source>
</evidence>
<dbReference type="Proteomes" id="UP000267223">
    <property type="component" value="Unassembled WGS sequence"/>
</dbReference>
<dbReference type="NCBIfam" id="TIGR03396">
    <property type="entry name" value="PC_PLC"/>
    <property type="match status" value="1"/>
</dbReference>
<evidence type="ECO:0000256" key="2">
    <source>
        <dbReference type="ARBA" id="ARBA00012018"/>
    </source>
</evidence>
<dbReference type="Pfam" id="PF04185">
    <property type="entry name" value="Phosphoesterase"/>
    <property type="match status" value="2"/>
</dbReference>
<feature type="domain" description="Bacterial phospholipase C C-terminal" evidence="5">
    <location>
        <begin position="637"/>
        <end position="738"/>
    </location>
</feature>
<keyword evidence="3" id="KW-0378">Hydrolase</keyword>
<evidence type="ECO:0000313" key="7">
    <source>
        <dbReference type="Proteomes" id="UP000267223"/>
    </source>
</evidence>
<dbReference type="EC" id="3.1.4.3" evidence="2"/>
<keyword evidence="4" id="KW-0175">Coiled coil</keyword>
<comment type="caution">
    <text evidence="6">The sequence shown here is derived from an EMBL/GenBank/DDBJ whole genome shotgun (WGS) entry which is preliminary data.</text>
</comment>
<proteinExistence type="inferred from homology"/>
<dbReference type="InterPro" id="IPR008475">
    <property type="entry name" value="PLipase_C_C"/>
</dbReference>
<evidence type="ECO:0000256" key="4">
    <source>
        <dbReference type="SAM" id="Coils"/>
    </source>
</evidence>
<dbReference type="InterPro" id="IPR006311">
    <property type="entry name" value="TAT_signal"/>
</dbReference>
<sequence>MDTRRDFLKKAILVSGATGLSYMLPESIQRAMAINPEKGSTYLDAEHVVILMQENRSFDHCFGTLKGVRGYNDPRAIRLPDKNLVWLQTNEAGETFSPFRFDIKNTKATWMGSTPHSRGSQVDAWNDGKYDNWLPSKRVRDKRYANIPLTMGYYTREDIPFYYAMADAFTVCDQNFCSAMTSTNPNRLFFWAGTVKEKQTADGPAIMRNLSNDRWGVLRFDTFPERLEDNGISWKFYQNAIDCGGGFTGEERAWLANFGCNPLEWFASYNVKFSKRYIESLQKQMKSLPKEIKALEDKIQYGSLSEDALTKAQTAVDKKREVLDRAKKDLSDYTQEVFDQISQKEKNLFERAFANNSNDPDYGSLIELNYNDNGVERSLNIPKGDVLYQFRKDVESGNLPTVSWLASAQNLSDHPSAPWYGSLYVSEILNILTKNPEVWKKTIFIVNFDENDGYFDHVLPFVAPNPLDPATGKCSAGIDPSIEYVQLENELKEGIPKREARKGPIGLGFRVPLIIASPWSRGGQVCSQVFDHTSTLQFLEDFIQKKFGKEVREKNISDWRRTVTGNLTAAFNSFKNEKDSHISYLNKKPFIEKIYNAKFKDEPIDFKQLSKQEIEQINRDPFASAVLPKQEPGVKISCALPYQLYADAKLSEDKKNVVIALEARNEAFGKASAGAPFNVLIPVKYADNDRNFNNVGSRSYAVSAGDVLSDTLPVSSFENGRYHVRIYGPNGFLREVSGTAGDPALNVICEYEKKPLKKLSGNIQLNFQTNNPDKSFEIQIQDNAYKNKPVTKRLTKNEFANGDGYTIILNLQKSYGWYDFSIFVKGFPDFERRYAGHVETGKPSYTDPFMGRV</sequence>
<dbReference type="AlphaFoldDB" id="A0A3M9N7G7"/>
<dbReference type="PROSITE" id="PS51318">
    <property type="entry name" value="TAT"/>
    <property type="match status" value="1"/>
</dbReference>
<name>A0A3M9N7G7_9BACT</name>
<dbReference type="InterPro" id="IPR017850">
    <property type="entry name" value="Alkaline_phosphatase_core_sf"/>
</dbReference>
<dbReference type="Gene3D" id="3.40.720.10">
    <property type="entry name" value="Alkaline Phosphatase, subunit A"/>
    <property type="match status" value="2"/>
</dbReference>
<evidence type="ECO:0000256" key="1">
    <source>
        <dbReference type="ARBA" id="ARBA00009717"/>
    </source>
</evidence>
<protein>
    <recommendedName>
        <fullName evidence="2">phospholipase C</fullName>
        <ecNumber evidence="2">3.1.4.3</ecNumber>
    </recommendedName>
</protein>
<feature type="coiled-coil region" evidence="4">
    <location>
        <begin position="278"/>
        <end position="336"/>
    </location>
</feature>
<evidence type="ECO:0000259" key="5">
    <source>
        <dbReference type="Pfam" id="PF05506"/>
    </source>
</evidence>
<dbReference type="Pfam" id="PF05506">
    <property type="entry name" value="PLipase_C_C"/>
    <property type="match status" value="1"/>
</dbReference>
<evidence type="ECO:0000256" key="3">
    <source>
        <dbReference type="ARBA" id="ARBA00022801"/>
    </source>
</evidence>
<dbReference type="PANTHER" id="PTHR31956">
    <property type="entry name" value="NON-SPECIFIC PHOSPHOLIPASE C4-RELATED"/>
    <property type="match status" value="1"/>
</dbReference>
<comment type="similarity">
    <text evidence="1">Belongs to the bacterial phospholipase C family.</text>
</comment>